<dbReference type="PANTHER" id="PTHR30450:SF14">
    <property type="entry name" value="TRANSPORTER, PERMEASE PROTEIN, PUTATIVE-RELATED"/>
    <property type="match status" value="1"/>
</dbReference>
<keyword evidence="4 7" id="KW-0812">Transmembrane</keyword>
<feature type="transmembrane region" description="Helical" evidence="7">
    <location>
        <begin position="20"/>
        <end position="48"/>
    </location>
</feature>
<evidence type="ECO:0000256" key="1">
    <source>
        <dbReference type="ARBA" id="ARBA00004651"/>
    </source>
</evidence>
<dbReference type="PANTHER" id="PTHR30450">
    <property type="entry name" value="ABC TRANSPORTER PERMEASE"/>
    <property type="match status" value="1"/>
</dbReference>
<keyword evidence="6 7" id="KW-0472">Membrane</keyword>
<feature type="domain" description="ABC transmembrane type-1" evidence="8">
    <location>
        <begin position="21"/>
        <end position="216"/>
    </location>
</feature>
<dbReference type="Pfam" id="PF00528">
    <property type="entry name" value="BPD_transp_1"/>
    <property type="match status" value="1"/>
</dbReference>
<dbReference type="GO" id="GO:0048473">
    <property type="term" value="P:D-methionine transmembrane transport"/>
    <property type="evidence" value="ECO:0007669"/>
    <property type="project" value="TreeGrafter"/>
</dbReference>
<evidence type="ECO:0000256" key="7">
    <source>
        <dbReference type="SAM" id="Phobius"/>
    </source>
</evidence>
<evidence type="ECO:0000256" key="3">
    <source>
        <dbReference type="ARBA" id="ARBA00022475"/>
    </source>
</evidence>
<dbReference type="GO" id="GO:0005886">
    <property type="term" value="C:plasma membrane"/>
    <property type="evidence" value="ECO:0007669"/>
    <property type="project" value="UniProtKB-SubCell"/>
</dbReference>
<dbReference type="CDD" id="cd06261">
    <property type="entry name" value="TM_PBP2"/>
    <property type="match status" value="1"/>
</dbReference>
<keyword evidence="2" id="KW-0813">Transport</keyword>
<name>A0A644ZEZ1_9ZZZZ</name>
<protein>
    <submittedName>
        <fullName evidence="9">D-methionine transport system permease protein MetI</fullName>
    </submittedName>
</protein>
<evidence type="ECO:0000256" key="6">
    <source>
        <dbReference type="ARBA" id="ARBA00023136"/>
    </source>
</evidence>
<dbReference type="PROSITE" id="PS50928">
    <property type="entry name" value="ABC_TM1"/>
    <property type="match status" value="1"/>
</dbReference>
<dbReference type="Gene3D" id="1.10.3720.10">
    <property type="entry name" value="MetI-like"/>
    <property type="match status" value="1"/>
</dbReference>
<evidence type="ECO:0000259" key="8">
    <source>
        <dbReference type="PROSITE" id="PS50928"/>
    </source>
</evidence>
<dbReference type="EMBL" id="VSSQ01008646">
    <property type="protein sequence ID" value="MPM39455.1"/>
    <property type="molecule type" value="Genomic_DNA"/>
</dbReference>
<organism evidence="9">
    <name type="scientific">bioreactor metagenome</name>
    <dbReference type="NCBI Taxonomy" id="1076179"/>
    <lineage>
        <taxon>unclassified sequences</taxon>
        <taxon>metagenomes</taxon>
        <taxon>ecological metagenomes</taxon>
    </lineage>
</organism>
<sequence length="225" mass="24539">MNSEFWINWLQKFNRLMWPAIVATIRMMSISMILATILSFIIAIILVMTNPTKGLRPCKWVHSTLSFIVNTVRSFPFIVLIVAIAPVTRLVMGTMIGEAAAIFPLTVGGAPFMARIIENALLDVDPQLIEAAKACGASDLQIVLKVMLREAIPSVINGSTLCAINFLKSTTMAGAVGAGGLGSVALNYGFYSFNYSVLYTGVILLLVMIQAIQLFGDYLYKHSIK</sequence>
<evidence type="ECO:0000256" key="5">
    <source>
        <dbReference type="ARBA" id="ARBA00022989"/>
    </source>
</evidence>
<gene>
    <name evidence="9" type="primary">metI_9</name>
    <name evidence="9" type="ORF">SDC9_86088</name>
</gene>
<dbReference type="AlphaFoldDB" id="A0A644ZEZ1"/>
<dbReference type="InterPro" id="IPR051322">
    <property type="entry name" value="AA_ABC_Transporter_Permease"/>
</dbReference>
<dbReference type="InterPro" id="IPR000515">
    <property type="entry name" value="MetI-like"/>
</dbReference>
<proteinExistence type="predicted"/>
<evidence type="ECO:0000313" key="9">
    <source>
        <dbReference type="EMBL" id="MPM39455.1"/>
    </source>
</evidence>
<reference evidence="9" key="1">
    <citation type="submission" date="2019-08" db="EMBL/GenBank/DDBJ databases">
        <authorList>
            <person name="Kucharzyk K."/>
            <person name="Murdoch R.W."/>
            <person name="Higgins S."/>
            <person name="Loffler F."/>
        </authorList>
    </citation>
    <scope>NUCLEOTIDE SEQUENCE</scope>
</reference>
<accession>A0A644ZEZ1</accession>
<feature type="transmembrane region" description="Helical" evidence="7">
    <location>
        <begin position="60"/>
        <end position="84"/>
    </location>
</feature>
<keyword evidence="5 7" id="KW-1133">Transmembrane helix</keyword>
<evidence type="ECO:0000256" key="2">
    <source>
        <dbReference type="ARBA" id="ARBA00022448"/>
    </source>
</evidence>
<dbReference type="SUPFAM" id="SSF161098">
    <property type="entry name" value="MetI-like"/>
    <property type="match status" value="1"/>
</dbReference>
<keyword evidence="3" id="KW-1003">Cell membrane</keyword>
<dbReference type="InterPro" id="IPR035906">
    <property type="entry name" value="MetI-like_sf"/>
</dbReference>
<evidence type="ECO:0000256" key="4">
    <source>
        <dbReference type="ARBA" id="ARBA00022692"/>
    </source>
</evidence>
<feature type="transmembrane region" description="Helical" evidence="7">
    <location>
        <begin position="90"/>
        <end position="112"/>
    </location>
</feature>
<feature type="transmembrane region" description="Helical" evidence="7">
    <location>
        <begin position="197"/>
        <end position="220"/>
    </location>
</feature>
<comment type="subcellular location">
    <subcellularLocation>
        <location evidence="1">Cell membrane</location>
        <topology evidence="1">Multi-pass membrane protein</topology>
    </subcellularLocation>
</comment>
<comment type="caution">
    <text evidence="9">The sequence shown here is derived from an EMBL/GenBank/DDBJ whole genome shotgun (WGS) entry which is preliminary data.</text>
</comment>